<dbReference type="PANTHER" id="PTHR42928:SF5">
    <property type="entry name" value="BLR1237 PROTEIN"/>
    <property type="match status" value="1"/>
</dbReference>
<name>A0A8H9IME0_9BURK</name>
<dbReference type="InterPro" id="IPR042100">
    <property type="entry name" value="Bug_dom1"/>
</dbReference>
<dbReference type="SUPFAM" id="SSF53850">
    <property type="entry name" value="Periplasmic binding protein-like II"/>
    <property type="match status" value="1"/>
</dbReference>
<reference evidence="4" key="1">
    <citation type="journal article" date="2019" name="Int. J. Syst. Evol. Microbiol.">
        <title>The Global Catalogue of Microorganisms (GCM) 10K type strain sequencing project: providing services to taxonomists for standard genome sequencing and annotation.</title>
        <authorList>
            <consortium name="The Broad Institute Genomics Platform"/>
            <consortium name="The Broad Institute Genome Sequencing Center for Infectious Disease"/>
            <person name="Wu L."/>
            <person name="Ma J."/>
        </authorList>
    </citation>
    <scope>NUCLEOTIDE SEQUENCE [LARGE SCALE GENOMIC DNA]</scope>
    <source>
        <strain evidence="4">KCTC 42083</strain>
    </source>
</reference>
<comment type="similarity">
    <text evidence="1">Belongs to the UPF0065 (bug) family.</text>
</comment>
<dbReference type="AlphaFoldDB" id="A0A8H9IME0"/>
<evidence type="ECO:0000313" key="4">
    <source>
        <dbReference type="Proteomes" id="UP000608923"/>
    </source>
</evidence>
<dbReference type="InterPro" id="IPR005064">
    <property type="entry name" value="BUG"/>
</dbReference>
<dbReference type="Pfam" id="PF03401">
    <property type="entry name" value="TctC"/>
    <property type="match status" value="1"/>
</dbReference>
<dbReference type="Proteomes" id="UP000608923">
    <property type="component" value="Unassembled WGS sequence"/>
</dbReference>
<comment type="caution">
    <text evidence="3">The sequence shown here is derived from an EMBL/GenBank/DDBJ whole genome shotgun (WGS) entry which is preliminary data.</text>
</comment>
<sequence length="343" mass="36029">MLGVMAVFQVGKRATAVALLGMVALGLGSQAAQARDEVAEQAVKYPVKPITVIVTFPPGGGTDLLARKLGPRLEKALGQPVIIDNRPGASGNIGARAVAYARADGYTLLMANSSFAINPGVFRNLGFNPKEDFAPIANIGFVPSVIVTGHGSDIQSLEQVLEQQSEPSLAYASCGNGTPQHLAGEMLYDLRGTALLHIPYRGCGPALNDVVAGQVPIGIVTLSSAATLIESGHLRALAVTSAQRSPVLPHVPTVAEVSDTSFELDQWHGLLAPSHTPEHIINALNRVVQKALTDTAMQSQLLALGYTPQEGNESAQASGFKAMIWNDIDRFGALAYKIGLQVD</sequence>
<dbReference type="Gene3D" id="3.40.190.150">
    <property type="entry name" value="Bordetella uptake gene, domain 1"/>
    <property type="match status" value="1"/>
</dbReference>
<organism evidence="3 4">
    <name type="scientific">Alcaligenes pakistanensis</name>
    <dbReference type="NCBI Taxonomy" id="1482717"/>
    <lineage>
        <taxon>Bacteria</taxon>
        <taxon>Pseudomonadati</taxon>
        <taxon>Pseudomonadota</taxon>
        <taxon>Betaproteobacteria</taxon>
        <taxon>Burkholderiales</taxon>
        <taxon>Alcaligenaceae</taxon>
        <taxon>Alcaligenes</taxon>
    </lineage>
</organism>
<dbReference type="PIRSF" id="PIRSF017082">
    <property type="entry name" value="YflP"/>
    <property type="match status" value="1"/>
</dbReference>
<evidence type="ECO:0000313" key="3">
    <source>
        <dbReference type="EMBL" id="GHC54893.1"/>
    </source>
</evidence>
<feature type="chain" id="PRO_5034124223" evidence="2">
    <location>
        <begin position="35"/>
        <end position="343"/>
    </location>
</feature>
<dbReference type="EMBL" id="BMZN01000004">
    <property type="protein sequence ID" value="GHC54893.1"/>
    <property type="molecule type" value="Genomic_DNA"/>
</dbReference>
<accession>A0A8H9IME0</accession>
<dbReference type="CDD" id="cd13578">
    <property type="entry name" value="PBP2_Bug27"/>
    <property type="match status" value="1"/>
</dbReference>
<keyword evidence="2" id="KW-0732">Signal</keyword>
<evidence type="ECO:0000256" key="2">
    <source>
        <dbReference type="SAM" id="SignalP"/>
    </source>
</evidence>
<gene>
    <name evidence="3" type="ORF">GCM10010096_29530</name>
</gene>
<keyword evidence="4" id="KW-1185">Reference proteome</keyword>
<protein>
    <submittedName>
        <fullName evidence="3">ABC transporter substrate-binding protein</fullName>
    </submittedName>
</protein>
<evidence type="ECO:0000256" key="1">
    <source>
        <dbReference type="ARBA" id="ARBA00006987"/>
    </source>
</evidence>
<feature type="signal peptide" evidence="2">
    <location>
        <begin position="1"/>
        <end position="34"/>
    </location>
</feature>
<dbReference type="PANTHER" id="PTHR42928">
    <property type="entry name" value="TRICARBOXYLATE-BINDING PROTEIN"/>
    <property type="match status" value="1"/>
</dbReference>
<dbReference type="Gene3D" id="3.40.190.10">
    <property type="entry name" value="Periplasmic binding protein-like II"/>
    <property type="match status" value="1"/>
</dbReference>
<proteinExistence type="inferred from homology"/>